<comment type="similarity">
    <text evidence="2">Belongs to the NEMP family.</text>
</comment>
<dbReference type="PANTHER" id="PTHR13598:SF1">
    <property type="entry name" value="AT07567P-RELATED"/>
    <property type="match status" value="1"/>
</dbReference>
<name>A0A1I7ZH52_9BILA</name>
<dbReference type="Proteomes" id="UP000095287">
    <property type="component" value="Unplaced"/>
</dbReference>
<keyword evidence="7" id="KW-0539">Nucleus</keyword>
<feature type="transmembrane region" description="Helical" evidence="8">
    <location>
        <begin position="42"/>
        <end position="64"/>
    </location>
</feature>
<keyword evidence="3 8" id="KW-0812">Transmembrane</keyword>
<organism evidence="9 10">
    <name type="scientific">Steinernema glaseri</name>
    <dbReference type="NCBI Taxonomy" id="37863"/>
    <lineage>
        <taxon>Eukaryota</taxon>
        <taxon>Metazoa</taxon>
        <taxon>Ecdysozoa</taxon>
        <taxon>Nematoda</taxon>
        <taxon>Chromadorea</taxon>
        <taxon>Rhabditida</taxon>
        <taxon>Tylenchina</taxon>
        <taxon>Panagrolaimomorpha</taxon>
        <taxon>Strongyloidoidea</taxon>
        <taxon>Steinernematidae</taxon>
        <taxon>Steinernema</taxon>
    </lineage>
</organism>
<dbReference type="PANTHER" id="PTHR13598">
    <property type="entry name" value="AT07567P-RELATED"/>
    <property type="match status" value="1"/>
</dbReference>
<evidence type="ECO:0000256" key="6">
    <source>
        <dbReference type="ARBA" id="ARBA00023136"/>
    </source>
</evidence>
<evidence type="ECO:0000256" key="5">
    <source>
        <dbReference type="ARBA" id="ARBA00022989"/>
    </source>
</evidence>
<comment type="subcellular location">
    <subcellularLocation>
        <location evidence="1">Nucleus inner membrane</location>
        <topology evidence="1">Multi-pass membrane protein</topology>
        <orientation evidence="1">Nucleoplasmic side</orientation>
    </subcellularLocation>
</comment>
<accession>A0A1I7ZH52</accession>
<evidence type="ECO:0000256" key="1">
    <source>
        <dbReference type="ARBA" id="ARBA00004575"/>
    </source>
</evidence>
<keyword evidence="5 8" id="KW-1133">Transmembrane helix</keyword>
<dbReference type="WBParaSite" id="L893_g26271.t2">
    <property type="protein sequence ID" value="L893_g26271.t2"/>
    <property type="gene ID" value="L893_g26271"/>
</dbReference>
<evidence type="ECO:0000313" key="10">
    <source>
        <dbReference type="WBParaSite" id="L893_g26271.t2"/>
    </source>
</evidence>
<keyword evidence="9" id="KW-1185">Reference proteome</keyword>
<feature type="transmembrane region" description="Helical" evidence="8">
    <location>
        <begin position="84"/>
        <end position="102"/>
    </location>
</feature>
<evidence type="ECO:0000256" key="2">
    <source>
        <dbReference type="ARBA" id="ARBA00005748"/>
    </source>
</evidence>
<sequence length="316" mass="36673">MEESKAEPTEPDEKLIEPYQATLLLGSVFLFLYARRLVRSTAFYYILGCLAGVFSGVVILVYVLSKLIPMGLSTATKGTVLIGYAFSSYILYSVCGYVWSLVVAYQTYFMYYVCASAGVGLLLFYWYGPPTDPRKLDAMQWTLQLISTLTIYLCTPDHYVSILIIVVLILIGFVRGHLLPSIVKAHGKINRIRNKWFPTPRKLLTQEEYEREGEEFTRRELELLRQAYRSPDVMSYKVFARCKNPRKYRYALVVPVNNASPHRLARFVEGIDDHITELEASEYSHYWEDDEPVDKSRLRTPEHNHYEQDFRHGWDD</sequence>
<dbReference type="AlphaFoldDB" id="A0A1I7ZH52"/>
<keyword evidence="6 8" id="KW-0472">Membrane</keyword>
<evidence type="ECO:0000256" key="7">
    <source>
        <dbReference type="ARBA" id="ARBA00023242"/>
    </source>
</evidence>
<feature type="transmembrane region" description="Helical" evidence="8">
    <location>
        <begin position="159"/>
        <end position="183"/>
    </location>
</feature>
<feature type="transmembrane region" description="Helical" evidence="8">
    <location>
        <begin position="18"/>
        <end position="35"/>
    </location>
</feature>
<evidence type="ECO:0000256" key="3">
    <source>
        <dbReference type="ARBA" id="ARBA00022692"/>
    </source>
</evidence>
<dbReference type="InterPro" id="IPR019358">
    <property type="entry name" value="NEMP_fam"/>
</dbReference>
<evidence type="ECO:0000256" key="4">
    <source>
        <dbReference type="ARBA" id="ARBA00022729"/>
    </source>
</evidence>
<reference evidence="10" key="1">
    <citation type="submission" date="2016-11" db="UniProtKB">
        <authorList>
            <consortium name="WormBaseParasite"/>
        </authorList>
    </citation>
    <scope>IDENTIFICATION</scope>
</reference>
<feature type="transmembrane region" description="Helical" evidence="8">
    <location>
        <begin position="109"/>
        <end position="127"/>
    </location>
</feature>
<protein>
    <submittedName>
        <fullName evidence="10">Transmembrane protein 194A</fullName>
    </submittedName>
</protein>
<evidence type="ECO:0000313" key="9">
    <source>
        <dbReference type="Proteomes" id="UP000095287"/>
    </source>
</evidence>
<evidence type="ECO:0000256" key="8">
    <source>
        <dbReference type="SAM" id="Phobius"/>
    </source>
</evidence>
<proteinExistence type="inferred from homology"/>
<dbReference type="GO" id="GO:0005637">
    <property type="term" value="C:nuclear inner membrane"/>
    <property type="evidence" value="ECO:0007669"/>
    <property type="project" value="UniProtKB-SubCell"/>
</dbReference>
<dbReference type="Pfam" id="PF10225">
    <property type="entry name" value="NEMP"/>
    <property type="match status" value="1"/>
</dbReference>
<keyword evidence="4" id="KW-0732">Signal</keyword>